<dbReference type="PANTHER" id="PTHR48050">
    <property type="entry name" value="STEROL 3-BETA-GLUCOSYLTRANSFERASE"/>
    <property type="match status" value="1"/>
</dbReference>
<dbReference type="Pfam" id="PF03033">
    <property type="entry name" value="Glyco_transf_28"/>
    <property type="match status" value="1"/>
</dbReference>
<dbReference type="GO" id="GO:0005975">
    <property type="term" value="P:carbohydrate metabolic process"/>
    <property type="evidence" value="ECO:0007669"/>
    <property type="project" value="InterPro"/>
</dbReference>
<dbReference type="GO" id="GO:1901137">
    <property type="term" value="P:carbohydrate derivative biosynthetic process"/>
    <property type="evidence" value="ECO:0007669"/>
    <property type="project" value="UniProtKB-ARBA"/>
</dbReference>
<protein>
    <recommendedName>
        <fullName evidence="1">Glycosyltransferase family 28 N-terminal domain-containing protein</fullName>
    </recommendedName>
</protein>
<dbReference type="PANTHER" id="PTHR48050:SF13">
    <property type="entry name" value="STEROL 3-BETA-GLUCOSYLTRANSFERASE UGT80A2"/>
    <property type="match status" value="1"/>
</dbReference>
<dbReference type="GO" id="GO:0016758">
    <property type="term" value="F:hexosyltransferase activity"/>
    <property type="evidence" value="ECO:0007669"/>
    <property type="project" value="InterPro"/>
</dbReference>
<dbReference type="InterPro" id="IPR050426">
    <property type="entry name" value="Glycosyltransferase_28"/>
</dbReference>
<reference evidence="2 3" key="1">
    <citation type="submission" date="2017-09" db="EMBL/GenBank/DDBJ databases">
        <title>Complete Genome sequence of Lysobacter capsici KNU-15.</title>
        <authorList>
            <person name="Kim M.-C."/>
            <person name="Yi H."/>
            <person name="Lee D.-W."/>
            <person name="Shin J.-H."/>
        </authorList>
    </citation>
    <scope>NUCLEOTIDE SEQUENCE [LARGE SCALE GENOMIC DNA]</scope>
    <source>
        <strain evidence="2 3">KNU-15</strain>
    </source>
</reference>
<evidence type="ECO:0000313" key="2">
    <source>
        <dbReference type="EMBL" id="ATE77349.1"/>
    </source>
</evidence>
<gene>
    <name evidence="2" type="ORF">CNN82_13310</name>
</gene>
<dbReference type="AlphaFoldDB" id="A0AB33EA74"/>
<dbReference type="SUPFAM" id="SSF53756">
    <property type="entry name" value="UDP-Glycosyltransferase/glycogen phosphorylase"/>
    <property type="match status" value="1"/>
</dbReference>
<sequence>MSGVFLCLTPITQLSLPDVGTRTACHEAPRALSQGGVMRVILIAIGSPGDVFPFIGLANALNLRGHRATLCSLPAFKATVEQYGLEFEPLGQQSCDDTPRPRDSKSALAEQWNAVSHLLEPTYDYIAARRHEDIVVVGSFWALGARVAREKFGIAYLSVQISPFLRETHRLMLDQLCAPQLNALRARKGLGGTVQHVVSQWMHSPDGVISFCPEWFAPQQATAPATLCKACEKAVAAIEHCRQRTKGRLARHSKGAINRGSPD</sequence>
<accession>A0AB33EA74</accession>
<evidence type="ECO:0000313" key="3">
    <source>
        <dbReference type="Proteomes" id="UP000218385"/>
    </source>
</evidence>
<proteinExistence type="predicted"/>
<evidence type="ECO:0000259" key="1">
    <source>
        <dbReference type="Pfam" id="PF03033"/>
    </source>
</evidence>
<dbReference type="EMBL" id="CP023466">
    <property type="protein sequence ID" value="ATE77349.1"/>
    <property type="molecule type" value="Genomic_DNA"/>
</dbReference>
<dbReference type="Proteomes" id="UP000218385">
    <property type="component" value="Chromosome"/>
</dbReference>
<dbReference type="Gene3D" id="3.40.50.2000">
    <property type="entry name" value="Glycogen Phosphorylase B"/>
    <property type="match status" value="1"/>
</dbReference>
<dbReference type="InterPro" id="IPR004276">
    <property type="entry name" value="GlycoTrans_28_N"/>
</dbReference>
<name>A0AB33EA74_9PSED</name>
<feature type="domain" description="Glycosyltransferase family 28 N-terminal" evidence="1">
    <location>
        <begin position="40"/>
        <end position="166"/>
    </location>
</feature>
<organism evidence="2 3">
    <name type="scientific">Pseudomonas frederiksbergensis</name>
    <dbReference type="NCBI Taxonomy" id="104087"/>
    <lineage>
        <taxon>Bacteria</taxon>
        <taxon>Pseudomonadati</taxon>
        <taxon>Pseudomonadota</taxon>
        <taxon>Gammaproteobacteria</taxon>
        <taxon>Pseudomonadales</taxon>
        <taxon>Pseudomonadaceae</taxon>
        <taxon>Pseudomonas</taxon>
    </lineage>
</organism>